<feature type="compositionally biased region" description="Low complexity" evidence="1">
    <location>
        <begin position="40"/>
        <end position="51"/>
    </location>
</feature>
<proteinExistence type="predicted"/>
<accession>A0A5C3N3Z0</accession>
<dbReference type="EMBL" id="ML213509">
    <property type="protein sequence ID" value="TFK52344.1"/>
    <property type="molecule type" value="Genomic_DNA"/>
</dbReference>
<reference evidence="2 3" key="1">
    <citation type="journal article" date="2019" name="Nat. Ecol. Evol.">
        <title>Megaphylogeny resolves global patterns of mushroom evolution.</title>
        <authorList>
            <person name="Varga T."/>
            <person name="Krizsan K."/>
            <person name="Foldi C."/>
            <person name="Dima B."/>
            <person name="Sanchez-Garcia M."/>
            <person name="Sanchez-Ramirez S."/>
            <person name="Szollosi G.J."/>
            <person name="Szarkandi J.G."/>
            <person name="Papp V."/>
            <person name="Albert L."/>
            <person name="Andreopoulos W."/>
            <person name="Angelini C."/>
            <person name="Antonin V."/>
            <person name="Barry K.W."/>
            <person name="Bougher N.L."/>
            <person name="Buchanan P."/>
            <person name="Buyck B."/>
            <person name="Bense V."/>
            <person name="Catcheside P."/>
            <person name="Chovatia M."/>
            <person name="Cooper J."/>
            <person name="Damon W."/>
            <person name="Desjardin D."/>
            <person name="Finy P."/>
            <person name="Geml J."/>
            <person name="Haridas S."/>
            <person name="Hughes K."/>
            <person name="Justo A."/>
            <person name="Karasinski D."/>
            <person name="Kautmanova I."/>
            <person name="Kiss B."/>
            <person name="Kocsube S."/>
            <person name="Kotiranta H."/>
            <person name="LaButti K.M."/>
            <person name="Lechner B.E."/>
            <person name="Liimatainen K."/>
            <person name="Lipzen A."/>
            <person name="Lukacs Z."/>
            <person name="Mihaltcheva S."/>
            <person name="Morgado L.N."/>
            <person name="Niskanen T."/>
            <person name="Noordeloos M.E."/>
            <person name="Ohm R.A."/>
            <person name="Ortiz-Santana B."/>
            <person name="Ovrebo C."/>
            <person name="Racz N."/>
            <person name="Riley R."/>
            <person name="Savchenko A."/>
            <person name="Shiryaev A."/>
            <person name="Soop K."/>
            <person name="Spirin V."/>
            <person name="Szebenyi C."/>
            <person name="Tomsovsky M."/>
            <person name="Tulloss R.E."/>
            <person name="Uehling J."/>
            <person name="Grigoriev I.V."/>
            <person name="Vagvolgyi C."/>
            <person name="Papp T."/>
            <person name="Martin F.M."/>
            <person name="Miettinen O."/>
            <person name="Hibbett D.S."/>
            <person name="Nagy L.G."/>
        </authorList>
    </citation>
    <scope>NUCLEOTIDE SEQUENCE [LARGE SCALE GENOMIC DNA]</scope>
    <source>
        <strain evidence="2 3">OMC1185</strain>
    </source>
</reference>
<evidence type="ECO:0000256" key="1">
    <source>
        <dbReference type="SAM" id="MobiDB-lite"/>
    </source>
</evidence>
<keyword evidence="3" id="KW-1185">Reference proteome</keyword>
<evidence type="ECO:0000313" key="2">
    <source>
        <dbReference type="EMBL" id="TFK52344.1"/>
    </source>
</evidence>
<feature type="region of interest" description="Disordered" evidence="1">
    <location>
        <begin position="1"/>
        <end position="154"/>
    </location>
</feature>
<dbReference type="Proteomes" id="UP000305948">
    <property type="component" value="Unassembled WGS sequence"/>
</dbReference>
<evidence type="ECO:0000313" key="3">
    <source>
        <dbReference type="Proteomes" id="UP000305948"/>
    </source>
</evidence>
<feature type="compositionally biased region" description="Polar residues" evidence="1">
    <location>
        <begin position="1"/>
        <end position="16"/>
    </location>
</feature>
<feature type="compositionally biased region" description="Basic and acidic residues" evidence="1">
    <location>
        <begin position="142"/>
        <end position="154"/>
    </location>
</feature>
<name>A0A5C3N3Z0_9AGAM</name>
<dbReference type="AlphaFoldDB" id="A0A5C3N3Z0"/>
<sequence length="154" mass="16440">MSFDNNTTRTTGNPQDFHQPVEGNLTSYTGQPPNDIDSLGTTSVSGNTTVGHPPASAAEGFSNPGQSYAEGMRSAQQQNTRPEDWDASRPGAEGGFNPSQRETGDWQQGQDQGRTQEGVSVTDRIMGNAEKVAGHATFNAGLREKGEERKTGQL</sequence>
<dbReference type="OrthoDB" id="3170343at2759"/>
<gene>
    <name evidence="2" type="ORF">OE88DRAFT_1657554</name>
</gene>
<protein>
    <submittedName>
        <fullName evidence="2">Uncharacterized protein</fullName>
    </submittedName>
</protein>
<feature type="compositionally biased region" description="Polar residues" evidence="1">
    <location>
        <begin position="97"/>
        <end position="119"/>
    </location>
</feature>
<organism evidence="2 3">
    <name type="scientific">Heliocybe sulcata</name>
    <dbReference type="NCBI Taxonomy" id="5364"/>
    <lineage>
        <taxon>Eukaryota</taxon>
        <taxon>Fungi</taxon>
        <taxon>Dikarya</taxon>
        <taxon>Basidiomycota</taxon>
        <taxon>Agaricomycotina</taxon>
        <taxon>Agaricomycetes</taxon>
        <taxon>Gloeophyllales</taxon>
        <taxon>Gloeophyllaceae</taxon>
        <taxon>Heliocybe</taxon>
    </lineage>
</organism>